<comment type="caution">
    <text evidence="2">The sequence shown here is derived from an EMBL/GenBank/DDBJ whole genome shotgun (WGS) entry which is preliminary data.</text>
</comment>
<accession>A0AAP0HCM0</accession>
<name>A0AAP0HCM0_9MAGN</name>
<reference evidence="2 3" key="1">
    <citation type="submission" date="2024-01" db="EMBL/GenBank/DDBJ databases">
        <title>Genome assemblies of Stephania.</title>
        <authorList>
            <person name="Yang L."/>
        </authorList>
    </citation>
    <scope>NUCLEOTIDE SEQUENCE [LARGE SCALE GENOMIC DNA]</scope>
    <source>
        <strain evidence="2">JXDWG</strain>
        <tissue evidence="2">Leaf</tissue>
    </source>
</reference>
<gene>
    <name evidence="2" type="ORF">Scep_029779</name>
</gene>
<dbReference type="EMBL" id="JBBNAG010000013">
    <property type="protein sequence ID" value="KAK9083308.1"/>
    <property type="molecule type" value="Genomic_DNA"/>
</dbReference>
<sequence length="82" mass="8863">MPDSLPQVKRCAVGRIGDNRPSNASHVVRPHWTPAQHHVTVTFCSNESLPRHRLISSSPITSRHASSKTNSVSLASAALRSA</sequence>
<proteinExistence type="predicted"/>
<evidence type="ECO:0000256" key="1">
    <source>
        <dbReference type="SAM" id="MobiDB-lite"/>
    </source>
</evidence>
<feature type="region of interest" description="Disordered" evidence="1">
    <location>
        <begin position="56"/>
        <end position="82"/>
    </location>
</feature>
<keyword evidence="3" id="KW-1185">Reference proteome</keyword>
<dbReference type="Proteomes" id="UP001419268">
    <property type="component" value="Unassembled WGS sequence"/>
</dbReference>
<organism evidence="2 3">
    <name type="scientific">Stephania cephalantha</name>
    <dbReference type="NCBI Taxonomy" id="152367"/>
    <lineage>
        <taxon>Eukaryota</taxon>
        <taxon>Viridiplantae</taxon>
        <taxon>Streptophyta</taxon>
        <taxon>Embryophyta</taxon>
        <taxon>Tracheophyta</taxon>
        <taxon>Spermatophyta</taxon>
        <taxon>Magnoliopsida</taxon>
        <taxon>Ranunculales</taxon>
        <taxon>Menispermaceae</taxon>
        <taxon>Menispermoideae</taxon>
        <taxon>Cissampelideae</taxon>
        <taxon>Stephania</taxon>
    </lineage>
</organism>
<evidence type="ECO:0000313" key="3">
    <source>
        <dbReference type="Proteomes" id="UP001419268"/>
    </source>
</evidence>
<protein>
    <submittedName>
        <fullName evidence="2">Uncharacterized protein</fullName>
    </submittedName>
</protein>
<evidence type="ECO:0000313" key="2">
    <source>
        <dbReference type="EMBL" id="KAK9083308.1"/>
    </source>
</evidence>
<feature type="compositionally biased region" description="Low complexity" evidence="1">
    <location>
        <begin position="71"/>
        <end position="82"/>
    </location>
</feature>
<dbReference type="AlphaFoldDB" id="A0AAP0HCM0"/>
<feature type="compositionally biased region" description="Polar residues" evidence="1">
    <location>
        <begin position="56"/>
        <end position="70"/>
    </location>
</feature>